<keyword evidence="3" id="KW-1185">Reference proteome</keyword>
<feature type="compositionally biased region" description="Basic and acidic residues" evidence="1">
    <location>
        <begin position="1"/>
        <end position="35"/>
    </location>
</feature>
<reference evidence="2 3" key="1">
    <citation type="submission" date="2021-06" db="EMBL/GenBank/DDBJ databases">
        <authorList>
            <person name="Palmer J.M."/>
        </authorList>
    </citation>
    <scope>NUCLEOTIDE SEQUENCE [LARGE SCALE GENOMIC DNA]</scope>
    <source>
        <strain evidence="2 3">MEX-2019</strain>
        <tissue evidence="2">Muscle</tissue>
    </source>
</reference>
<evidence type="ECO:0000313" key="3">
    <source>
        <dbReference type="Proteomes" id="UP001311232"/>
    </source>
</evidence>
<name>A0AAV9RRQ6_9TELE</name>
<dbReference type="Proteomes" id="UP001311232">
    <property type="component" value="Unassembled WGS sequence"/>
</dbReference>
<protein>
    <submittedName>
        <fullName evidence="2">Uncharacterized protein</fullName>
    </submittedName>
</protein>
<dbReference type="AlphaFoldDB" id="A0AAV9RRQ6"/>
<sequence>MQTSRQHDGRIPDQSPYKKEAEQSRRWGLRQEARNKNNPTRGGGGVHGRRARNKDNPTRAGGGGLGRRAKNKNKVLGMTSWSSRQPTEFRRATRGSSRAGTEFRTPTDAGISSLHVGSDPLQFASDCLSHLHFFMSSPSLPQALLITHSQLSWLTAAYSESSTPAAASVDISTMFDIVLRWVRLPLPPDRTGYNAG</sequence>
<comment type="caution">
    <text evidence="2">The sequence shown here is derived from an EMBL/GenBank/DDBJ whole genome shotgun (WGS) entry which is preliminary data.</text>
</comment>
<feature type="region of interest" description="Disordered" evidence="1">
    <location>
        <begin position="1"/>
        <end position="106"/>
    </location>
</feature>
<accession>A0AAV9RRQ6</accession>
<proteinExistence type="predicted"/>
<organism evidence="2 3">
    <name type="scientific">Crenichthys baileyi</name>
    <name type="common">White River springfish</name>
    <dbReference type="NCBI Taxonomy" id="28760"/>
    <lineage>
        <taxon>Eukaryota</taxon>
        <taxon>Metazoa</taxon>
        <taxon>Chordata</taxon>
        <taxon>Craniata</taxon>
        <taxon>Vertebrata</taxon>
        <taxon>Euteleostomi</taxon>
        <taxon>Actinopterygii</taxon>
        <taxon>Neopterygii</taxon>
        <taxon>Teleostei</taxon>
        <taxon>Neoteleostei</taxon>
        <taxon>Acanthomorphata</taxon>
        <taxon>Ovalentaria</taxon>
        <taxon>Atherinomorphae</taxon>
        <taxon>Cyprinodontiformes</taxon>
        <taxon>Goodeidae</taxon>
        <taxon>Crenichthys</taxon>
    </lineage>
</organism>
<evidence type="ECO:0000256" key="1">
    <source>
        <dbReference type="SAM" id="MobiDB-lite"/>
    </source>
</evidence>
<dbReference type="EMBL" id="JAHHUM010001462">
    <property type="protein sequence ID" value="KAK5611742.1"/>
    <property type="molecule type" value="Genomic_DNA"/>
</dbReference>
<evidence type="ECO:0000313" key="2">
    <source>
        <dbReference type="EMBL" id="KAK5611742.1"/>
    </source>
</evidence>
<gene>
    <name evidence="2" type="ORF">CRENBAI_010727</name>
</gene>